<gene>
    <name evidence="1" type="ORF">RRG08_004347</name>
</gene>
<keyword evidence="2" id="KW-1185">Reference proteome</keyword>
<sequence>MFTASLIGKKQAQKARQETIQCFTEGARAKLHYTKIETRTIELGSFKKRPVQQREKGVMSEITIATRQVWRLRHKNMIFVACQVSFSLTIFSEMFIPKCHKDGSIKAELTTPCSVRWGRRGGKPVGLHGGPGSP</sequence>
<proteinExistence type="predicted"/>
<evidence type="ECO:0000313" key="2">
    <source>
        <dbReference type="Proteomes" id="UP001283361"/>
    </source>
</evidence>
<dbReference type="EMBL" id="JAWDGP010000921">
    <property type="protein sequence ID" value="KAK3796133.1"/>
    <property type="molecule type" value="Genomic_DNA"/>
</dbReference>
<evidence type="ECO:0000313" key="1">
    <source>
        <dbReference type="EMBL" id="KAK3796133.1"/>
    </source>
</evidence>
<name>A0AAE1AXW8_9GAST</name>
<reference evidence="1" key="1">
    <citation type="journal article" date="2023" name="G3 (Bethesda)">
        <title>A reference genome for the long-term kleptoplast-retaining sea slug Elysia crispata morphotype clarki.</title>
        <authorList>
            <person name="Eastman K.E."/>
            <person name="Pendleton A.L."/>
            <person name="Shaikh M.A."/>
            <person name="Suttiyut T."/>
            <person name="Ogas R."/>
            <person name="Tomko P."/>
            <person name="Gavelis G."/>
            <person name="Widhalm J.R."/>
            <person name="Wisecaver J.H."/>
        </authorList>
    </citation>
    <scope>NUCLEOTIDE SEQUENCE</scope>
    <source>
        <strain evidence="1">ECLA1</strain>
    </source>
</reference>
<dbReference type="Proteomes" id="UP001283361">
    <property type="component" value="Unassembled WGS sequence"/>
</dbReference>
<accession>A0AAE1AXW8</accession>
<comment type="caution">
    <text evidence="1">The sequence shown here is derived from an EMBL/GenBank/DDBJ whole genome shotgun (WGS) entry which is preliminary data.</text>
</comment>
<dbReference type="AlphaFoldDB" id="A0AAE1AXW8"/>
<protein>
    <submittedName>
        <fullName evidence="1">Uncharacterized protein</fullName>
    </submittedName>
</protein>
<organism evidence="1 2">
    <name type="scientific">Elysia crispata</name>
    <name type="common">lettuce slug</name>
    <dbReference type="NCBI Taxonomy" id="231223"/>
    <lineage>
        <taxon>Eukaryota</taxon>
        <taxon>Metazoa</taxon>
        <taxon>Spiralia</taxon>
        <taxon>Lophotrochozoa</taxon>
        <taxon>Mollusca</taxon>
        <taxon>Gastropoda</taxon>
        <taxon>Heterobranchia</taxon>
        <taxon>Euthyneura</taxon>
        <taxon>Panpulmonata</taxon>
        <taxon>Sacoglossa</taxon>
        <taxon>Placobranchoidea</taxon>
        <taxon>Plakobranchidae</taxon>
        <taxon>Elysia</taxon>
    </lineage>
</organism>